<reference evidence="5" key="1">
    <citation type="submission" date="2016-04" db="EMBL/GenBank/DDBJ databases">
        <authorList>
            <person name="Antunes L.P."/>
            <person name="Martins L.F."/>
            <person name="Pereira R.V."/>
            <person name="Thomas A.M."/>
            <person name="Barbosa D."/>
            <person name="Nascimento L."/>
            <person name="Silva G.M."/>
            <person name="Condomitti G.W."/>
            <person name="Digiampietri L.A."/>
            <person name="Lombardi K.C."/>
            <person name="Ramos P.L."/>
            <person name="Quaggio R.B."/>
            <person name="Oliveira J.C."/>
            <person name="Pascon R.C."/>
            <person name="Cruz J.B."/>
            <person name="Silva A.M."/>
            <person name="Setubal J.C."/>
        </authorList>
    </citation>
    <scope>NUCLEOTIDE SEQUENCE [LARGE SCALE GENOMIC DNA]</scope>
</reference>
<dbReference type="PROSITE" id="PS51462">
    <property type="entry name" value="NUDIX"/>
    <property type="match status" value="1"/>
</dbReference>
<evidence type="ECO:0000256" key="1">
    <source>
        <dbReference type="ARBA" id="ARBA00001946"/>
    </source>
</evidence>
<dbReference type="CDD" id="cd03424">
    <property type="entry name" value="NUDIX_ADPRase_Nudt5_UGPPase_Nudt14"/>
    <property type="match status" value="1"/>
</dbReference>
<evidence type="ECO:0000259" key="3">
    <source>
        <dbReference type="PROSITE" id="PS51462"/>
    </source>
</evidence>
<dbReference type="FunFam" id="3.90.79.10:FF:000024">
    <property type="entry name" value="ADP-ribose pyrophosphatase"/>
    <property type="match status" value="1"/>
</dbReference>
<accession>A0A1Y2T2W9</accession>
<dbReference type="PANTHER" id="PTHR11839:SF18">
    <property type="entry name" value="NUDIX HYDROLASE DOMAIN-CONTAINING PROTEIN"/>
    <property type="match status" value="1"/>
</dbReference>
<dbReference type="AlphaFoldDB" id="A0A1Y2T2W9"/>
<dbReference type="Pfam" id="PF00293">
    <property type="entry name" value="NUDIX"/>
    <property type="match status" value="1"/>
</dbReference>
<proteinExistence type="predicted"/>
<evidence type="ECO:0000256" key="2">
    <source>
        <dbReference type="ARBA" id="ARBA00022801"/>
    </source>
</evidence>
<evidence type="ECO:0000313" key="4">
    <source>
        <dbReference type="EMBL" id="OTA40679.1"/>
    </source>
</evidence>
<dbReference type="Gene3D" id="3.90.79.10">
    <property type="entry name" value="Nucleoside Triphosphate Pyrophosphohydrolase"/>
    <property type="match status" value="1"/>
</dbReference>
<dbReference type="InterPro" id="IPR000086">
    <property type="entry name" value="NUDIX_hydrolase_dom"/>
</dbReference>
<organism evidence="4 5">
    <name type="scientific">Symbiobacterium thermophilum</name>
    <dbReference type="NCBI Taxonomy" id="2734"/>
    <lineage>
        <taxon>Bacteria</taxon>
        <taxon>Bacillati</taxon>
        <taxon>Bacillota</taxon>
        <taxon>Clostridia</taxon>
        <taxon>Eubacteriales</taxon>
        <taxon>Symbiobacteriaceae</taxon>
        <taxon>Symbiobacterium</taxon>
    </lineage>
</organism>
<dbReference type="Proteomes" id="UP000194267">
    <property type="component" value="Unassembled WGS sequence"/>
</dbReference>
<dbReference type="SUPFAM" id="SSF55811">
    <property type="entry name" value="Nudix"/>
    <property type="match status" value="1"/>
</dbReference>
<comment type="cofactor">
    <cofactor evidence="1">
        <name>Mg(2+)</name>
        <dbReference type="ChEBI" id="CHEBI:18420"/>
    </cofactor>
</comment>
<dbReference type="GO" id="GO:0016787">
    <property type="term" value="F:hydrolase activity"/>
    <property type="evidence" value="ECO:0007669"/>
    <property type="project" value="UniProtKB-KW"/>
</dbReference>
<dbReference type="PROSITE" id="PS00893">
    <property type="entry name" value="NUDIX_BOX"/>
    <property type="match status" value="1"/>
</dbReference>
<keyword evidence="2" id="KW-0378">Hydrolase</keyword>
<sequence>MRVIRREEIYRGRVITVRRDLIELDGKERVWDVVAHPGAVVVLPVDGDDVLLVRQYRYAAGEALLELVAGACEPGEDPAETAQRELQEEAGFRAGRLTKLAEFYSAPGFCTEKLHLFAAEELTPSRLPMDEDERIELVRLPLDEVVRMAVAGELRDAKTLAGVLLYARLRGR</sequence>
<name>A0A1Y2T2W9_SYMTR</name>
<dbReference type="PANTHER" id="PTHR11839">
    <property type="entry name" value="UDP/ADP-SUGAR PYROPHOSPHATASE"/>
    <property type="match status" value="1"/>
</dbReference>
<dbReference type="EMBL" id="LWLV01001339">
    <property type="protein sequence ID" value="OTA40679.1"/>
    <property type="molecule type" value="Genomic_DNA"/>
</dbReference>
<dbReference type="InterPro" id="IPR020084">
    <property type="entry name" value="NUDIX_hydrolase_CS"/>
</dbReference>
<protein>
    <recommendedName>
        <fullName evidence="3">Nudix hydrolase domain-containing protein</fullName>
    </recommendedName>
</protein>
<dbReference type="GO" id="GO:0006753">
    <property type="term" value="P:nucleoside phosphate metabolic process"/>
    <property type="evidence" value="ECO:0007669"/>
    <property type="project" value="TreeGrafter"/>
</dbReference>
<comment type="caution">
    <text evidence="4">The sequence shown here is derived from an EMBL/GenBank/DDBJ whole genome shotgun (WGS) entry which is preliminary data.</text>
</comment>
<feature type="domain" description="Nudix hydrolase" evidence="3">
    <location>
        <begin position="34"/>
        <end position="162"/>
    </location>
</feature>
<dbReference type="InterPro" id="IPR015797">
    <property type="entry name" value="NUDIX_hydrolase-like_dom_sf"/>
</dbReference>
<dbReference type="GO" id="GO:0019693">
    <property type="term" value="P:ribose phosphate metabolic process"/>
    <property type="evidence" value="ECO:0007669"/>
    <property type="project" value="TreeGrafter"/>
</dbReference>
<evidence type="ECO:0000313" key="5">
    <source>
        <dbReference type="Proteomes" id="UP000194267"/>
    </source>
</evidence>
<gene>
    <name evidence="4" type="ORF">A6D92_14440</name>
</gene>
<dbReference type="GO" id="GO:0005829">
    <property type="term" value="C:cytosol"/>
    <property type="evidence" value="ECO:0007669"/>
    <property type="project" value="TreeGrafter"/>
</dbReference>